<dbReference type="EMBL" id="JBJJXI010000144">
    <property type="protein sequence ID" value="KAL3386764.1"/>
    <property type="molecule type" value="Genomic_DNA"/>
</dbReference>
<sequence length="254" mass="26747">MKCHVISLLVLFLTIAVFSDLARSQEQLGDLEEVQMQEDANQQYEPQVRNKRTILLLKKKALAAGTVGFGLGVGVGAIKGYTAGRGGFGAGSFPSLSGWRGGYNNNNNYGYGNGGYGSGYGYGGATGYGSGYGSSYGGYYGGFRPSYYNRYNGNSDYNSLYNDGGYYVNGHANHLGYNGLTGQCNHNGNNLYNAGYSAYSRAYDNAQTNNEAVASSGNVNGQLQPVDARLQVAASSALPINVAAAAPGRINNEG</sequence>
<reference evidence="2 3" key="1">
    <citation type="journal article" date="2024" name="bioRxiv">
        <title>A reference genome for Trichogramma kaykai: A tiny desert-dwelling parasitoid wasp with competing sex-ratio distorters.</title>
        <authorList>
            <person name="Culotta J."/>
            <person name="Lindsey A.R."/>
        </authorList>
    </citation>
    <scope>NUCLEOTIDE SEQUENCE [LARGE SCALE GENOMIC DNA]</scope>
    <source>
        <strain evidence="2 3">KSX58</strain>
    </source>
</reference>
<comment type="caution">
    <text evidence="2">The sequence shown here is derived from an EMBL/GenBank/DDBJ whole genome shotgun (WGS) entry which is preliminary data.</text>
</comment>
<protein>
    <submittedName>
        <fullName evidence="2">Uncharacterized protein</fullName>
    </submittedName>
</protein>
<accession>A0ABD2W1M3</accession>
<proteinExistence type="predicted"/>
<dbReference type="AlphaFoldDB" id="A0ABD2W1M3"/>
<name>A0ABD2W1M3_9HYME</name>
<keyword evidence="1" id="KW-0732">Signal</keyword>
<evidence type="ECO:0000256" key="1">
    <source>
        <dbReference type="SAM" id="SignalP"/>
    </source>
</evidence>
<evidence type="ECO:0000313" key="3">
    <source>
        <dbReference type="Proteomes" id="UP001627154"/>
    </source>
</evidence>
<evidence type="ECO:0000313" key="2">
    <source>
        <dbReference type="EMBL" id="KAL3386764.1"/>
    </source>
</evidence>
<feature type="chain" id="PRO_5044875452" evidence="1">
    <location>
        <begin position="25"/>
        <end position="254"/>
    </location>
</feature>
<feature type="signal peptide" evidence="1">
    <location>
        <begin position="1"/>
        <end position="24"/>
    </location>
</feature>
<organism evidence="2 3">
    <name type="scientific">Trichogramma kaykai</name>
    <dbReference type="NCBI Taxonomy" id="54128"/>
    <lineage>
        <taxon>Eukaryota</taxon>
        <taxon>Metazoa</taxon>
        <taxon>Ecdysozoa</taxon>
        <taxon>Arthropoda</taxon>
        <taxon>Hexapoda</taxon>
        <taxon>Insecta</taxon>
        <taxon>Pterygota</taxon>
        <taxon>Neoptera</taxon>
        <taxon>Endopterygota</taxon>
        <taxon>Hymenoptera</taxon>
        <taxon>Apocrita</taxon>
        <taxon>Proctotrupomorpha</taxon>
        <taxon>Chalcidoidea</taxon>
        <taxon>Trichogrammatidae</taxon>
        <taxon>Trichogramma</taxon>
    </lineage>
</organism>
<dbReference type="Proteomes" id="UP001627154">
    <property type="component" value="Unassembled WGS sequence"/>
</dbReference>
<keyword evidence="3" id="KW-1185">Reference proteome</keyword>
<gene>
    <name evidence="2" type="ORF">TKK_017815</name>
</gene>